<organism evidence="1 2">
    <name type="scientific">Strongylus vulgaris</name>
    <name type="common">Blood worm</name>
    <dbReference type="NCBI Taxonomy" id="40348"/>
    <lineage>
        <taxon>Eukaryota</taxon>
        <taxon>Metazoa</taxon>
        <taxon>Ecdysozoa</taxon>
        <taxon>Nematoda</taxon>
        <taxon>Chromadorea</taxon>
        <taxon>Rhabditida</taxon>
        <taxon>Rhabditina</taxon>
        <taxon>Rhabditomorpha</taxon>
        <taxon>Strongyloidea</taxon>
        <taxon>Strongylidae</taxon>
        <taxon>Strongylus</taxon>
    </lineage>
</organism>
<reference evidence="1 2" key="1">
    <citation type="submission" date="2018-11" db="EMBL/GenBank/DDBJ databases">
        <authorList>
            <consortium name="Pathogen Informatics"/>
        </authorList>
    </citation>
    <scope>NUCLEOTIDE SEQUENCE [LARGE SCALE GENOMIC DNA]</scope>
</reference>
<keyword evidence="2" id="KW-1185">Reference proteome</keyword>
<evidence type="ECO:0000313" key="1">
    <source>
        <dbReference type="EMBL" id="VDM80539.1"/>
    </source>
</evidence>
<evidence type="ECO:0000313" key="2">
    <source>
        <dbReference type="Proteomes" id="UP000270094"/>
    </source>
</evidence>
<evidence type="ECO:0008006" key="3">
    <source>
        <dbReference type="Google" id="ProtNLM"/>
    </source>
</evidence>
<gene>
    <name evidence="1" type="ORF">SVUK_LOCUS15537</name>
</gene>
<dbReference type="Proteomes" id="UP000270094">
    <property type="component" value="Unassembled WGS sequence"/>
</dbReference>
<dbReference type="EMBL" id="UYYB01108945">
    <property type="protein sequence ID" value="VDM80539.1"/>
    <property type="molecule type" value="Genomic_DNA"/>
</dbReference>
<sequence length="166" mass="18094">MAVVCMTMTCYIMDIRKKDSSNTHPGLFDYFDSYYVAASHPVISNDRQHLRLCSECQNGVCTPFRSSDISVCCHSSSAFCGPGSSVELDGLLARDCSKLPCSQGYECSLAPSGGRVCCSLAECPNGQRARSVCAAGCRRDEKCELIHGQRWCCPALTQKCPDGRVR</sequence>
<dbReference type="AlphaFoldDB" id="A0A3P7JL13"/>
<name>A0A3P7JL13_STRVU</name>
<accession>A0A3P7JL13</accession>
<protein>
    <recommendedName>
        <fullName evidence="3">EB domain-containing protein</fullName>
    </recommendedName>
</protein>
<proteinExistence type="predicted"/>
<dbReference type="OrthoDB" id="5813682at2759"/>